<dbReference type="SMART" id="SM00823">
    <property type="entry name" value="PKS_PP"/>
    <property type="match status" value="1"/>
</dbReference>
<keyword evidence="5" id="KW-0560">Oxidoreductase</keyword>
<dbReference type="Pfam" id="PF14765">
    <property type="entry name" value="PS-DH"/>
    <property type="match status" value="1"/>
</dbReference>
<dbReference type="PROSITE" id="PS50075">
    <property type="entry name" value="CARRIER"/>
    <property type="match status" value="1"/>
</dbReference>
<dbReference type="InterPro" id="IPR016036">
    <property type="entry name" value="Malonyl_transacylase_ACP-bd"/>
</dbReference>
<dbReference type="InterPro" id="IPR036291">
    <property type="entry name" value="NAD(P)-bd_dom_sf"/>
</dbReference>
<dbReference type="GO" id="GO:0031177">
    <property type="term" value="F:phosphopantetheine binding"/>
    <property type="evidence" value="ECO:0007669"/>
    <property type="project" value="InterPro"/>
</dbReference>
<evidence type="ECO:0000313" key="14">
    <source>
        <dbReference type="Proteomes" id="UP000756346"/>
    </source>
</evidence>
<reference evidence="13" key="1">
    <citation type="journal article" date="2021" name="Nat. Commun.">
        <title>Genetic determinants of endophytism in the Arabidopsis root mycobiome.</title>
        <authorList>
            <person name="Mesny F."/>
            <person name="Miyauchi S."/>
            <person name="Thiergart T."/>
            <person name="Pickel B."/>
            <person name="Atanasova L."/>
            <person name="Karlsson M."/>
            <person name="Huettel B."/>
            <person name="Barry K.W."/>
            <person name="Haridas S."/>
            <person name="Chen C."/>
            <person name="Bauer D."/>
            <person name="Andreopoulos W."/>
            <person name="Pangilinan J."/>
            <person name="LaButti K."/>
            <person name="Riley R."/>
            <person name="Lipzen A."/>
            <person name="Clum A."/>
            <person name="Drula E."/>
            <person name="Henrissat B."/>
            <person name="Kohler A."/>
            <person name="Grigoriev I.V."/>
            <person name="Martin F.M."/>
            <person name="Hacquard S."/>
        </authorList>
    </citation>
    <scope>NUCLEOTIDE SEQUENCE</scope>
    <source>
        <strain evidence="13">MPI-CAGE-CH-0230</strain>
    </source>
</reference>
<dbReference type="Gene3D" id="3.40.366.10">
    <property type="entry name" value="Malonyl-Coenzyme A Acyl Carrier Protein, domain 2"/>
    <property type="match status" value="1"/>
</dbReference>
<dbReference type="InterPro" id="IPR009081">
    <property type="entry name" value="PP-bd_ACP"/>
</dbReference>
<evidence type="ECO:0000256" key="4">
    <source>
        <dbReference type="ARBA" id="ARBA00022857"/>
    </source>
</evidence>
<keyword evidence="4" id="KW-0521">NADP</keyword>
<feature type="domain" description="PKS/mFAS DH" evidence="12">
    <location>
        <begin position="954"/>
        <end position="1266"/>
    </location>
</feature>
<dbReference type="InterPro" id="IPR011032">
    <property type="entry name" value="GroES-like_sf"/>
</dbReference>
<feature type="active site" description="Proton donor; for dehydratase activity" evidence="8">
    <location>
        <position position="1178"/>
    </location>
</feature>
<dbReference type="SMART" id="SM00829">
    <property type="entry name" value="PKS_ER"/>
    <property type="match status" value="1"/>
</dbReference>
<dbReference type="SUPFAM" id="SSF53335">
    <property type="entry name" value="S-adenosyl-L-methionine-dependent methyltransferases"/>
    <property type="match status" value="1"/>
</dbReference>
<feature type="region of interest" description="Disordered" evidence="9">
    <location>
        <begin position="2414"/>
        <end position="2433"/>
    </location>
</feature>
<dbReference type="GO" id="GO:0030639">
    <property type="term" value="P:polyketide biosynthetic process"/>
    <property type="evidence" value="ECO:0007669"/>
    <property type="project" value="UniProtKB-ARBA"/>
</dbReference>
<dbReference type="InterPro" id="IPR020841">
    <property type="entry name" value="PKS_Beta-ketoAc_synthase_dom"/>
</dbReference>
<evidence type="ECO:0000313" key="13">
    <source>
        <dbReference type="EMBL" id="KAH7025271.1"/>
    </source>
</evidence>
<dbReference type="InterPro" id="IPR057326">
    <property type="entry name" value="KR_dom"/>
</dbReference>
<dbReference type="GO" id="GO:0016491">
    <property type="term" value="F:oxidoreductase activity"/>
    <property type="evidence" value="ECO:0007669"/>
    <property type="project" value="UniProtKB-KW"/>
</dbReference>
<dbReference type="InterPro" id="IPR020806">
    <property type="entry name" value="PKS_PP-bd"/>
</dbReference>
<feature type="domain" description="Carrier" evidence="10">
    <location>
        <begin position="2440"/>
        <end position="2519"/>
    </location>
</feature>
<dbReference type="Pfam" id="PF08242">
    <property type="entry name" value="Methyltransf_12"/>
    <property type="match status" value="1"/>
</dbReference>
<accession>A0A9P9BQ79</accession>
<dbReference type="SUPFAM" id="SSF52151">
    <property type="entry name" value="FabD/lysophospholipase-like"/>
    <property type="match status" value="1"/>
</dbReference>
<dbReference type="SMART" id="SM00826">
    <property type="entry name" value="PKS_DH"/>
    <property type="match status" value="1"/>
</dbReference>
<dbReference type="SMART" id="SM00822">
    <property type="entry name" value="PKS_KR"/>
    <property type="match status" value="1"/>
</dbReference>
<dbReference type="CDD" id="cd02440">
    <property type="entry name" value="AdoMet_MTases"/>
    <property type="match status" value="1"/>
</dbReference>
<dbReference type="SUPFAM" id="SSF51735">
    <property type="entry name" value="NAD(P)-binding Rossmann-fold domains"/>
    <property type="match status" value="3"/>
</dbReference>
<dbReference type="InterPro" id="IPR013217">
    <property type="entry name" value="Methyltransf_12"/>
</dbReference>
<dbReference type="SUPFAM" id="SSF47336">
    <property type="entry name" value="ACP-like"/>
    <property type="match status" value="1"/>
</dbReference>
<evidence type="ECO:0000259" key="10">
    <source>
        <dbReference type="PROSITE" id="PS50075"/>
    </source>
</evidence>
<dbReference type="GO" id="GO:0004312">
    <property type="term" value="F:fatty acid synthase activity"/>
    <property type="evidence" value="ECO:0007669"/>
    <property type="project" value="TreeGrafter"/>
</dbReference>
<dbReference type="Gene3D" id="3.40.47.10">
    <property type="match status" value="1"/>
</dbReference>
<dbReference type="InterPro" id="IPR014043">
    <property type="entry name" value="Acyl_transferase_dom"/>
</dbReference>
<gene>
    <name evidence="13" type="ORF">B0I36DRAFT_417508</name>
</gene>
<dbReference type="GO" id="GO:0004315">
    <property type="term" value="F:3-oxoacyl-[acyl-carrier-protein] synthase activity"/>
    <property type="evidence" value="ECO:0007669"/>
    <property type="project" value="InterPro"/>
</dbReference>
<evidence type="ECO:0000259" key="11">
    <source>
        <dbReference type="PROSITE" id="PS52004"/>
    </source>
</evidence>
<organism evidence="13 14">
    <name type="scientific">Microdochium trichocladiopsis</name>
    <dbReference type="NCBI Taxonomy" id="1682393"/>
    <lineage>
        <taxon>Eukaryota</taxon>
        <taxon>Fungi</taxon>
        <taxon>Dikarya</taxon>
        <taxon>Ascomycota</taxon>
        <taxon>Pezizomycotina</taxon>
        <taxon>Sordariomycetes</taxon>
        <taxon>Xylariomycetidae</taxon>
        <taxon>Xylariales</taxon>
        <taxon>Microdochiaceae</taxon>
        <taxon>Microdochium</taxon>
    </lineage>
</organism>
<dbReference type="InterPro" id="IPR049900">
    <property type="entry name" value="PKS_mFAS_DH"/>
</dbReference>
<dbReference type="Pfam" id="PF08240">
    <property type="entry name" value="ADH_N"/>
    <property type="match status" value="1"/>
</dbReference>
<keyword evidence="6" id="KW-0511">Multifunctional enzyme</keyword>
<dbReference type="PANTHER" id="PTHR43775:SF29">
    <property type="entry name" value="ASPERFURANONE POLYKETIDE SYNTHASE AFOG-RELATED"/>
    <property type="match status" value="1"/>
</dbReference>
<dbReference type="Pfam" id="PF02801">
    <property type="entry name" value="Ketoacyl-synt_C"/>
    <property type="match status" value="1"/>
</dbReference>
<evidence type="ECO:0000256" key="1">
    <source>
        <dbReference type="ARBA" id="ARBA00022450"/>
    </source>
</evidence>
<dbReference type="SUPFAM" id="SSF55048">
    <property type="entry name" value="Probable ACP-binding domain of malonyl-CoA ACP transacylase"/>
    <property type="match status" value="1"/>
</dbReference>
<dbReference type="InterPro" id="IPR049551">
    <property type="entry name" value="PKS_DH_C"/>
</dbReference>
<dbReference type="Gene3D" id="3.10.129.110">
    <property type="entry name" value="Polyketide synthase dehydratase"/>
    <property type="match status" value="1"/>
</dbReference>
<dbReference type="PROSITE" id="PS52004">
    <property type="entry name" value="KS3_2"/>
    <property type="match status" value="1"/>
</dbReference>
<dbReference type="Pfam" id="PF23297">
    <property type="entry name" value="ACP_SdgA_C"/>
    <property type="match status" value="1"/>
</dbReference>
<dbReference type="SMART" id="SM00825">
    <property type="entry name" value="PKS_KS"/>
    <property type="match status" value="1"/>
</dbReference>
<dbReference type="CDD" id="cd05195">
    <property type="entry name" value="enoyl_red"/>
    <property type="match status" value="1"/>
</dbReference>
<dbReference type="InterPro" id="IPR018201">
    <property type="entry name" value="Ketoacyl_synth_AS"/>
</dbReference>
<dbReference type="Gene3D" id="3.40.50.150">
    <property type="entry name" value="Vaccinia Virus protein VP39"/>
    <property type="match status" value="1"/>
</dbReference>
<keyword evidence="3" id="KW-0808">Transferase</keyword>
<comment type="caution">
    <text evidence="13">The sequence shown here is derived from an EMBL/GenBank/DDBJ whole genome shotgun (WGS) entry which is preliminary data.</text>
</comment>
<dbReference type="Gene3D" id="1.10.1200.10">
    <property type="entry name" value="ACP-like"/>
    <property type="match status" value="1"/>
</dbReference>
<dbReference type="InterPro" id="IPR056501">
    <property type="entry name" value="NAD-bd_HRPKS_sdrA"/>
</dbReference>
<evidence type="ECO:0000256" key="7">
    <source>
        <dbReference type="ARBA" id="ARBA00023315"/>
    </source>
</evidence>
<dbReference type="RefSeq" id="XP_046008819.1">
    <property type="nucleotide sequence ID" value="XM_046162118.1"/>
</dbReference>
<dbReference type="Pfam" id="PF00698">
    <property type="entry name" value="Acyl_transf_1"/>
    <property type="match status" value="1"/>
</dbReference>
<keyword evidence="14" id="KW-1185">Reference proteome</keyword>
<dbReference type="InterPro" id="IPR050091">
    <property type="entry name" value="PKS_NRPS_Biosynth_Enz"/>
</dbReference>
<dbReference type="Pfam" id="PF16197">
    <property type="entry name" value="KAsynt_C_assoc"/>
    <property type="match status" value="1"/>
</dbReference>
<dbReference type="SUPFAM" id="SSF50129">
    <property type="entry name" value="GroES-like"/>
    <property type="match status" value="1"/>
</dbReference>
<dbReference type="OrthoDB" id="329835at2759"/>
<keyword evidence="7" id="KW-0012">Acyltransferase</keyword>
<dbReference type="InterPro" id="IPR016035">
    <property type="entry name" value="Acyl_Trfase/lysoPLipase"/>
</dbReference>
<protein>
    <submittedName>
        <fullName evidence="13">Polyketide synthase</fullName>
    </submittedName>
</protein>
<dbReference type="GeneID" id="70191664"/>
<dbReference type="InterPro" id="IPR042104">
    <property type="entry name" value="PKS_dehydratase_sf"/>
</dbReference>
<dbReference type="Pfam" id="PF23114">
    <property type="entry name" value="NAD-bd_HRPKS_sdrA"/>
    <property type="match status" value="1"/>
</dbReference>
<dbReference type="GO" id="GO:0006633">
    <property type="term" value="P:fatty acid biosynthetic process"/>
    <property type="evidence" value="ECO:0007669"/>
    <property type="project" value="InterPro"/>
</dbReference>
<dbReference type="Pfam" id="PF00109">
    <property type="entry name" value="ketoacyl-synt"/>
    <property type="match status" value="1"/>
</dbReference>
<sequence length="2521" mass="274406">MGDAFDDEPTFESTDANLDGTSLLNGEWLLEPIAIIGLGCRYPGAASTPSKLWTELAAGTSAWSKGPPGERFNMAAFHDVKNAHSSTTNADGGHFLSEDISAFDATFFGIHGAEARAMDPQQRLLLEVAYESFENAGVTPDQLWESNTGVYAGQWTSDYSEVLARDTENQATYHVTGAGPAITSNRISYFFNLLGPSMTVDTGCSASLVALHLAVQSLRSGETEMSFVGGVNIFADPQRFTYQSKLKMLSDAGRSFPFDHRANGYGRGEGVAGLVLKPLSAALRDGDRVRAIIRNTVLNQDGRTPGITVPSGEAQERAIRRAYKEAGLDLHADYVEAHGTGTAVGDPIEVEAIASALSKNRNPTDKLPIGSIKGNVGHTESAAGLAGLIKAVLMLEKGCIPPQVNFEKANKKLLLDEWNLRELTWRQQIPLALEPRELRRISVNSFGYGGTNAHVILDTARYVLSIDKIRPAPSAPRPRAFVLSAGSEISLQLFAANLAAYVAELAARGTDERLLDRLCYTLNRRGVHRHRVVLVASNAKDLVQKLQDLSEMPVEPSPKHKSPRLAFIFGGQGAQYFNMGRELINVWPVFTASLHRANRHLSTLGCRWDVLEELNRTVQESRLDEPRYGQPLSTAIQLSLIDTLTSLGVQPSAVAGHSSGEIAAAYAAGLLSFEDAMSVSYHRGRLTSDLTARTTEKRGGMAALGVSSWVAEKYINSLGDDARKLTVACYNSPSSVTVSGDADAIEKLAEILATESVFHRQLRTNGAAYHSDWMRQIEKEYSEALSGISTWKPKPGVAMYSSLTGSQLVPSDLNKQYWVQNLVSPVLFEDAVWNMCEPEGDSPAIDFILEIGPHATLEGPIKQTIQSFQGPATAIKYIATLKRKTNAAEALISSVGRLFSEGFACDFHTANNGHDANLPVLLDDVPSYAFDHTQKYWHHTRLSDEYTNRKFLPHEILGTLCPDANSIEPRWRCYLDKNRVPWLMAHVIEGQVVFPAAGYLAMAIEALRRYRTADDPSRQINGYQLHKVSFGNALVIDPEAGGTEISLSLRPEARSARGSSALWMEFRVFTATADNNWTEHCRGLISPVEGSDALLQESDVQGEIQRAVNDSRENVNPRKFYFKSQDIGLQWQAPFDGVTSLKLGAETSICTISNAKVEHLASPQSKTPEYIIHPATLDAALFHGLCSMMVFNRDVKSATVPVFIQDLLVSGSHQASGSSVLTCYTTSADGPQTFDVLAQTTTGSETNLVFHGAGITVAVLPGDVHLGAAPRSLGHSVEWVTDCDALTDKRIQEFRAATVSAGSVLEMNAEVDVLVKHYVKQALSAVQGTEIPSGYKQDWFNWMQQYAGKGTETESPTTTTSAPSWEHLGVVGEAVFRIGSNLPDILRGATEPLELLSRDDLLTGLYSEERAQRCYAQMGAYICELSKQKPGLKIVEIGAGTGSASEPLLRALGTEGQAMVEKYDFTDISPVFFKAAKEKLADFRDIVGFKVCDLEREVSQQGFQPHSYDLVIACNVVHATRSITESLDRIHSLLKPGGKFLLMELTKVEPCYNLIFGSLPGWWAGSAEGRSLSPLLSKASWTSILKQQGFSVSRNSFQDYSEADGGLVDVIISQTAPSSGSSVAFPVEVIYEQSLEPQLPGLTQSLKPEIGNHLVALADLRTQGTPNVISVFPPELSDALAGSVNPDLFQSLKQRLLSSRAVLFLTRGATQPCRNPAGGVISGFARTLRLEHPAVRIITLDLDPRRTAQQCARIIAKVLNSASFDFLSSQNEVETEFSESEGQLYVPRVTCEESIDAYIRALNHESSPETLPFFDGDRALTARLDVPGLLDTLRWEDDNRPAELHPDEVQFELRAASINFKDVLIAAGQLEGTTEMKNDCSGIVTDVGANMVGRFKKGDRVCAYYSHSYSNRPRVHGDCVAIMPDKLTFEEGASLPIVWATVYYSLVDKGSLSPGESILIHSAAGAVGQASIILAQHLGAEVFVTVSSEEKKRFLMSTYNIPEDHIASSRSTAFGRTFRRMTGGKGVDVVLNSLGGDMFRESCNIVAPYGRFVEIGRKEFLEDMLMPSRFLLKNITFAYVDLALLIEDKKPLAKRILQDVIRLMDSGAVRPTSIINMPISEIESAFRLMQTGQQIGKVILSVQENQMAKVMPRPPAVASLAADGTYLVVGLGGISKAIVRWMAQRGARRIVAVSRSGIIGAAAVTLVEDLQAAGVEVVIKRCDVSSLAQVQTLVAEIGPIRGVVHSAMLLEDGLFANVTRDQWTAVQNPKIAGSWHLHSVLPHDLDFFVMLSSVVAVSGNAGQSIYGGACAYQDALAHFRRHRGLTAHSLNLGVVIDSGFVSDEPKVAASLRRQGFGTITTDQLLANLDYILVRGNGDAASKSQTLLGLVPRGNERGLREAEWIKDSKFRHLTNRQRGANKSGKGPSGSDTSLSIDLEGDIPGQICDAIIKQLGKLLAMPVTHLKQDRSLNEYGVDSLVAVELRNWIGVFLQANITLLTLRNTSIFEVAKHIAKDSRLVAA</sequence>
<dbReference type="InterPro" id="IPR049552">
    <property type="entry name" value="PKS_DH_N"/>
</dbReference>
<dbReference type="PROSITE" id="PS52019">
    <property type="entry name" value="PKS_MFAS_DH"/>
    <property type="match status" value="1"/>
</dbReference>
<dbReference type="Pfam" id="PF21089">
    <property type="entry name" value="PKS_DH_N"/>
    <property type="match status" value="1"/>
</dbReference>
<dbReference type="PROSITE" id="PS00012">
    <property type="entry name" value="PHOSPHOPANTETHEINE"/>
    <property type="match status" value="1"/>
</dbReference>
<dbReference type="CDD" id="cd00833">
    <property type="entry name" value="PKS"/>
    <property type="match status" value="1"/>
</dbReference>
<evidence type="ECO:0000259" key="12">
    <source>
        <dbReference type="PROSITE" id="PS52019"/>
    </source>
</evidence>
<dbReference type="InterPro" id="IPR013154">
    <property type="entry name" value="ADH-like_N"/>
</dbReference>
<dbReference type="Gene3D" id="3.40.50.720">
    <property type="entry name" value="NAD(P)-binding Rossmann-like Domain"/>
    <property type="match status" value="2"/>
</dbReference>
<dbReference type="Proteomes" id="UP000756346">
    <property type="component" value="Unassembled WGS sequence"/>
</dbReference>
<name>A0A9P9BQ79_9PEZI</name>
<proteinExistence type="predicted"/>
<evidence type="ECO:0000256" key="2">
    <source>
        <dbReference type="ARBA" id="ARBA00022553"/>
    </source>
</evidence>
<dbReference type="SUPFAM" id="SSF53901">
    <property type="entry name" value="Thiolase-like"/>
    <property type="match status" value="1"/>
</dbReference>
<evidence type="ECO:0000256" key="8">
    <source>
        <dbReference type="PROSITE-ProRule" id="PRU01363"/>
    </source>
</evidence>
<keyword evidence="1" id="KW-0596">Phosphopantetheine</keyword>
<dbReference type="Pfam" id="PF08659">
    <property type="entry name" value="KR"/>
    <property type="match status" value="1"/>
</dbReference>
<dbReference type="Pfam" id="PF13602">
    <property type="entry name" value="ADH_zinc_N_2"/>
    <property type="match status" value="1"/>
</dbReference>
<feature type="region of interest" description="C-terminal hotdog fold" evidence="8">
    <location>
        <begin position="1109"/>
        <end position="1266"/>
    </location>
</feature>
<dbReference type="InterPro" id="IPR020843">
    <property type="entry name" value="ER"/>
</dbReference>
<feature type="region of interest" description="N-terminal hotdog fold" evidence="8">
    <location>
        <begin position="954"/>
        <end position="1092"/>
    </location>
</feature>
<dbReference type="PROSITE" id="PS00606">
    <property type="entry name" value="KS3_1"/>
    <property type="match status" value="1"/>
</dbReference>
<dbReference type="InterPro" id="IPR016039">
    <property type="entry name" value="Thiolase-like"/>
</dbReference>
<feature type="domain" description="Ketosynthase family 3 (KS3)" evidence="11">
    <location>
        <begin position="30"/>
        <end position="459"/>
    </location>
</feature>
<dbReference type="InterPro" id="IPR029063">
    <property type="entry name" value="SAM-dependent_MTases_sf"/>
</dbReference>
<dbReference type="InterPro" id="IPR014030">
    <property type="entry name" value="Ketoacyl_synth_N"/>
</dbReference>
<dbReference type="EMBL" id="JAGTJQ010000009">
    <property type="protein sequence ID" value="KAH7025271.1"/>
    <property type="molecule type" value="Genomic_DNA"/>
</dbReference>
<dbReference type="InterPro" id="IPR032821">
    <property type="entry name" value="PKS_assoc"/>
</dbReference>
<dbReference type="PANTHER" id="PTHR43775">
    <property type="entry name" value="FATTY ACID SYNTHASE"/>
    <property type="match status" value="1"/>
</dbReference>
<dbReference type="InterPro" id="IPR014031">
    <property type="entry name" value="Ketoacyl_synth_C"/>
</dbReference>
<dbReference type="InterPro" id="IPR013968">
    <property type="entry name" value="PKS_KR"/>
</dbReference>
<evidence type="ECO:0000256" key="5">
    <source>
        <dbReference type="ARBA" id="ARBA00023002"/>
    </source>
</evidence>
<keyword evidence="2" id="KW-0597">Phosphoprotein</keyword>
<evidence type="ECO:0000256" key="6">
    <source>
        <dbReference type="ARBA" id="ARBA00023268"/>
    </source>
</evidence>
<dbReference type="Gene3D" id="3.90.180.10">
    <property type="entry name" value="Medium-chain alcohol dehydrogenases, catalytic domain"/>
    <property type="match status" value="1"/>
</dbReference>
<dbReference type="InterPro" id="IPR001227">
    <property type="entry name" value="Ac_transferase_dom_sf"/>
</dbReference>
<dbReference type="Gene3D" id="3.30.70.3290">
    <property type="match status" value="1"/>
</dbReference>
<dbReference type="InterPro" id="IPR036736">
    <property type="entry name" value="ACP-like_sf"/>
</dbReference>
<dbReference type="InterPro" id="IPR006162">
    <property type="entry name" value="Ppantetheine_attach_site"/>
</dbReference>
<feature type="active site" description="Proton acceptor; for dehydratase activity" evidence="8">
    <location>
        <position position="986"/>
    </location>
</feature>
<dbReference type="SMART" id="SM00827">
    <property type="entry name" value="PKS_AT"/>
    <property type="match status" value="1"/>
</dbReference>
<evidence type="ECO:0000256" key="3">
    <source>
        <dbReference type="ARBA" id="ARBA00022679"/>
    </source>
</evidence>
<evidence type="ECO:0000256" key="9">
    <source>
        <dbReference type="SAM" id="MobiDB-lite"/>
    </source>
</evidence>
<dbReference type="InterPro" id="IPR020807">
    <property type="entry name" value="PKS_DH"/>
</dbReference>